<dbReference type="Proteomes" id="UP000693981">
    <property type="component" value="Unassembled WGS sequence"/>
</dbReference>
<dbReference type="OrthoDB" id="129532at2759"/>
<evidence type="ECO:0000313" key="1">
    <source>
        <dbReference type="EMBL" id="KAG7394087.1"/>
    </source>
</evidence>
<proteinExistence type="predicted"/>
<name>A0A8T1WJI1_9STRA</name>
<reference evidence="1" key="1">
    <citation type="submission" date="2021-02" db="EMBL/GenBank/DDBJ databases">
        <authorList>
            <person name="Palmer J.M."/>
        </authorList>
    </citation>
    <scope>NUCLEOTIDE SEQUENCE</scope>
    <source>
        <strain evidence="1">SCRP23</strain>
    </source>
</reference>
<evidence type="ECO:0000313" key="2">
    <source>
        <dbReference type="Proteomes" id="UP000693981"/>
    </source>
</evidence>
<dbReference type="AlphaFoldDB" id="A0A8T1WJI1"/>
<organism evidence="1 2">
    <name type="scientific">Phytophthora boehmeriae</name>
    <dbReference type="NCBI Taxonomy" id="109152"/>
    <lineage>
        <taxon>Eukaryota</taxon>
        <taxon>Sar</taxon>
        <taxon>Stramenopiles</taxon>
        <taxon>Oomycota</taxon>
        <taxon>Peronosporomycetes</taxon>
        <taxon>Peronosporales</taxon>
        <taxon>Peronosporaceae</taxon>
        <taxon>Phytophthora</taxon>
    </lineage>
</organism>
<protein>
    <submittedName>
        <fullName evidence="1">Uncharacterized protein</fullName>
    </submittedName>
</protein>
<accession>A0A8T1WJI1</accession>
<keyword evidence="2" id="KW-1185">Reference proteome</keyword>
<comment type="caution">
    <text evidence="1">The sequence shown here is derived from an EMBL/GenBank/DDBJ whole genome shotgun (WGS) entry which is preliminary data.</text>
</comment>
<gene>
    <name evidence="1" type="ORF">PHYBOEH_005847</name>
</gene>
<dbReference type="EMBL" id="JAGDFL010000301">
    <property type="protein sequence ID" value="KAG7394087.1"/>
    <property type="molecule type" value="Genomic_DNA"/>
</dbReference>
<sequence length="371" mass="39330">MEPTSIKPDVTIMSDHVEASDVIAIKIEEAEPENAKLEIIGDNTEELSVTEPSSNNVAGNFCVASLSHEIVDDDVFEVEAEGTHDESDVVIGDAADEVVISTATAVATVVVAAAASVGDESPDLGKALTTNEGIEKEEVVEPAVGDVGEGSVAAEVVLVGATSTGTLIGDAESIVAREVLPDGAEDANIEMEIDEEFVSPAVVISSDDTYKGGEASPEVGHDEEFEINLDAGRIVAASLGDKDSAEFIACTGAVAASDSDALISPVETYKWVPLDPYSSRLIWMRRLVLLSGDSSPSPKPSKKRAAPARKWLSVDPSSTRLIWIRRVECTARTNSRHKAAVNARTWVPLDPSSSRPIWVRRSVVPVGQHRH</sequence>